<keyword evidence="6" id="KW-0234">DNA repair</keyword>
<proteinExistence type="inferred from homology"/>
<evidence type="ECO:0000259" key="7">
    <source>
        <dbReference type="PROSITE" id="PS50173"/>
    </source>
</evidence>
<dbReference type="InterPro" id="IPR036775">
    <property type="entry name" value="DNA_pol_Y-fam_lit_finger_sf"/>
</dbReference>
<dbReference type="Gene3D" id="3.40.1170.60">
    <property type="match status" value="1"/>
</dbReference>
<feature type="active site" evidence="6">
    <location>
        <position position="109"/>
    </location>
</feature>
<evidence type="ECO:0000256" key="6">
    <source>
        <dbReference type="HAMAP-Rule" id="MF_01113"/>
    </source>
</evidence>
<feature type="site" description="Substrate discrimination" evidence="6">
    <location>
        <position position="17"/>
    </location>
</feature>
<keyword evidence="6" id="KW-0963">Cytoplasm</keyword>
<evidence type="ECO:0000256" key="1">
    <source>
        <dbReference type="ARBA" id="ARBA00010945"/>
    </source>
</evidence>
<dbReference type="PROSITE" id="PS50173">
    <property type="entry name" value="UMUC"/>
    <property type="match status" value="1"/>
</dbReference>
<comment type="subcellular location">
    <subcellularLocation>
        <location evidence="6">Cytoplasm</location>
    </subcellularLocation>
</comment>
<dbReference type="SUPFAM" id="SSF56672">
    <property type="entry name" value="DNA/RNA polymerases"/>
    <property type="match status" value="1"/>
</dbReference>
<keyword evidence="6" id="KW-0479">Metal-binding</keyword>
<dbReference type="Pfam" id="PF11798">
    <property type="entry name" value="IMS_HHH"/>
    <property type="match status" value="1"/>
</dbReference>
<feature type="domain" description="UmuC" evidence="7">
    <location>
        <begin position="8"/>
        <end position="190"/>
    </location>
</feature>
<comment type="subunit">
    <text evidence="6">Monomer.</text>
</comment>
<dbReference type="Gene3D" id="3.30.1490.100">
    <property type="entry name" value="DNA polymerase, Y-family, little finger domain"/>
    <property type="match status" value="1"/>
</dbReference>
<keyword evidence="6" id="KW-0238">DNA-binding</keyword>
<keyword evidence="3 6" id="KW-0548">Nucleotidyltransferase</keyword>
<dbReference type="InterPro" id="IPR024728">
    <property type="entry name" value="PolY_HhH_motif"/>
</dbReference>
<evidence type="ECO:0000313" key="8">
    <source>
        <dbReference type="EMBL" id="MEN1759996.1"/>
    </source>
</evidence>
<evidence type="ECO:0000256" key="2">
    <source>
        <dbReference type="ARBA" id="ARBA00022457"/>
    </source>
</evidence>
<accession>A0ABU9VS98</accession>
<comment type="function">
    <text evidence="6">Poorly processive, error-prone DNA polymerase involved in untargeted mutagenesis. Copies undamaged DNA at stalled replication forks, which arise in vivo from mismatched or misaligned primer ends. These misaligned primers can be extended by PolIV. Exhibits no 3'-5' exonuclease (proofreading) activity. May be involved in translesional synthesis, in conjunction with the beta clamp from PolIII.</text>
</comment>
<evidence type="ECO:0000256" key="3">
    <source>
        <dbReference type="ARBA" id="ARBA00022695"/>
    </source>
</evidence>
<keyword evidence="6 8" id="KW-0808">Transferase</keyword>
<keyword evidence="2 6" id="KW-0515">Mutator protein</keyword>
<dbReference type="InterPro" id="IPR050116">
    <property type="entry name" value="DNA_polymerase-Y"/>
</dbReference>
<dbReference type="InterPro" id="IPR043128">
    <property type="entry name" value="Rev_trsase/Diguanyl_cyclase"/>
</dbReference>
<comment type="catalytic activity">
    <reaction evidence="6">
        <text>DNA(n) + a 2'-deoxyribonucleoside 5'-triphosphate = DNA(n+1) + diphosphate</text>
        <dbReference type="Rhea" id="RHEA:22508"/>
        <dbReference type="Rhea" id="RHEA-COMP:17339"/>
        <dbReference type="Rhea" id="RHEA-COMP:17340"/>
        <dbReference type="ChEBI" id="CHEBI:33019"/>
        <dbReference type="ChEBI" id="CHEBI:61560"/>
        <dbReference type="ChEBI" id="CHEBI:173112"/>
        <dbReference type="EC" id="2.7.7.7"/>
    </reaction>
</comment>
<dbReference type="InterPro" id="IPR017961">
    <property type="entry name" value="DNA_pol_Y-fam_little_finger"/>
</dbReference>
<dbReference type="EC" id="2.7.7.7" evidence="6"/>
<keyword evidence="9" id="KW-1185">Reference proteome</keyword>
<gene>
    <name evidence="6 8" type="primary">dinB</name>
    <name evidence="8" type="ORF">AAIG11_05910</name>
</gene>
<protein>
    <recommendedName>
        <fullName evidence="6">DNA polymerase IV</fullName>
        <shortName evidence="6">Pol IV</shortName>
        <ecNumber evidence="6">2.7.7.7</ecNumber>
    </recommendedName>
</protein>
<dbReference type="SUPFAM" id="SSF100879">
    <property type="entry name" value="Lesion bypass DNA polymerase (Y-family), little finger domain"/>
    <property type="match status" value="1"/>
</dbReference>
<keyword evidence="4 6" id="KW-0227">DNA damage</keyword>
<sequence length="408" mass="45376">MKTLPRVVFLVDMNAYYITCEMSRHPHLKGTPAAVAGDPQKRTGIILAANYEARACGVKTAMSLQEALRRCPGLISVPPDHHYYSEKSREVMALLAEFSPCIEQNSIDEAWLDMTGSEKIFGPPKAAAQQIMTALDERLSLWCSVGIARNKFLSKMAADFKKPLGVSTLWPEEVADKLWPLPVEAMYGIGQKTAGKLIGLNILTIGDLAAASPALLMQHFGDAFLELQRKASGIDTAPIVPSLRENMKSIGRSTTLAEDAHDIDEIRTLFMGLAEDVAHQARQYGKPGNVVQITIKFNDFSAITRQVTLPTATHYTQELYETGYQLLRKHWPSNRGVRLIGISLSGFQAEESPQQLSIFDLSPTKAIENDDRQRKQQKIDEIMDQVRLKHGTDKIARASLLRRKPKHS</sequence>
<dbReference type="Pfam" id="PF00817">
    <property type="entry name" value="IMS"/>
    <property type="match status" value="1"/>
</dbReference>
<reference evidence="8 9" key="1">
    <citation type="submission" date="2024-04" db="EMBL/GenBank/DDBJ databases">
        <title>Genome sequencing and metabolic network reconstruction of aminoacids and betaine degradation by Anoxynatronum sibiricum.</title>
        <authorList>
            <person name="Detkova E.N."/>
            <person name="Boltjanskaja Y.V."/>
            <person name="Mardanov A.V."/>
            <person name="Kevbrin V."/>
        </authorList>
    </citation>
    <scope>NUCLEOTIDE SEQUENCE [LARGE SCALE GENOMIC DNA]</scope>
    <source>
        <strain evidence="8 9">Z-7981</strain>
    </source>
</reference>
<dbReference type="PANTHER" id="PTHR11076">
    <property type="entry name" value="DNA REPAIR POLYMERASE UMUC / TRANSFERASE FAMILY MEMBER"/>
    <property type="match status" value="1"/>
</dbReference>
<dbReference type="GO" id="GO:0003887">
    <property type="term" value="F:DNA-directed DNA polymerase activity"/>
    <property type="evidence" value="ECO:0007669"/>
    <property type="project" value="UniProtKB-EC"/>
</dbReference>
<dbReference type="Pfam" id="PF11799">
    <property type="entry name" value="IMS_C"/>
    <property type="match status" value="1"/>
</dbReference>
<comment type="cofactor">
    <cofactor evidence="6">
        <name>Mg(2+)</name>
        <dbReference type="ChEBI" id="CHEBI:18420"/>
    </cofactor>
    <text evidence="6">Binds 2 magnesium ions per subunit.</text>
</comment>
<dbReference type="Proteomes" id="UP001407405">
    <property type="component" value="Unassembled WGS sequence"/>
</dbReference>
<evidence type="ECO:0000256" key="5">
    <source>
        <dbReference type="ARBA" id="ARBA00022932"/>
    </source>
</evidence>
<keyword evidence="6" id="KW-0235">DNA replication</keyword>
<dbReference type="HAMAP" id="MF_01113">
    <property type="entry name" value="DNApol_IV"/>
    <property type="match status" value="1"/>
</dbReference>
<dbReference type="InterPro" id="IPR022880">
    <property type="entry name" value="DNApol_IV"/>
</dbReference>
<dbReference type="EMBL" id="JBCITM010000004">
    <property type="protein sequence ID" value="MEN1759996.1"/>
    <property type="molecule type" value="Genomic_DNA"/>
</dbReference>
<evidence type="ECO:0000313" key="9">
    <source>
        <dbReference type="Proteomes" id="UP001407405"/>
    </source>
</evidence>
<name>A0ABU9VS98_9CLOT</name>
<dbReference type="InterPro" id="IPR043502">
    <property type="entry name" value="DNA/RNA_pol_sf"/>
</dbReference>
<organism evidence="8 9">
    <name type="scientific">Anoxynatronum sibiricum</name>
    <dbReference type="NCBI Taxonomy" id="210623"/>
    <lineage>
        <taxon>Bacteria</taxon>
        <taxon>Bacillati</taxon>
        <taxon>Bacillota</taxon>
        <taxon>Clostridia</taxon>
        <taxon>Eubacteriales</taxon>
        <taxon>Clostridiaceae</taxon>
        <taxon>Anoxynatronum</taxon>
    </lineage>
</organism>
<dbReference type="RefSeq" id="WP_343185320.1">
    <property type="nucleotide sequence ID" value="NZ_JBCITM010000004.1"/>
</dbReference>
<feature type="binding site" evidence="6">
    <location>
        <position position="108"/>
    </location>
    <ligand>
        <name>Mg(2+)</name>
        <dbReference type="ChEBI" id="CHEBI:18420"/>
    </ligand>
</feature>
<dbReference type="PANTHER" id="PTHR11076:SF35">
    <property type="entry name" value="DNA REPAIR PROTEIN HOMOLOG YOBH"/>
    <property type="match status" value="1"/>
</dbReference>
<dbReference type="Gene3D" id="1.10.150.20">
    <property type="entry name" value="5' to 3' exonuclease, C-terminal subdomain"/>
    <property type="match status" value="1"/>
</dbReference>
<keyword evidence="6" id="KW-0460">Magnesium</keyword>
<dbReference type="NCBIfam" id="NF002677">
    <property type="entry name" value="PRK02406.1"/>
    <property type="match status" value="1"/>
</dbReference>
<comment type="similarity">
    <text evidence="1 6">Belongs to the DNA polymerase type-Y family.</text>
</comment>
<comment type="caution">
    <text evidence="8">The sequence shown here is derived from an EMBL/GenBank/DDBJ whole genome shotgun (WGS) entry which is preliminary data.</text>
</comment>
<dbReference type="InterPro" id="IPR001126">
    <property type="entry name" value="UmuC"/>
</dbReference>
<evidence type="ECO:0000256" key="4">
    <source>
        <dbReference type="ARBA" id="ARBA00022763"/>
    </source>
</evidence>
<dbReference type="Gene3D" id="3.30.70.270">
    <property type="match status" value="1"/>
</dbReference>
<keyword evidence="5 6" id="KW-0239">DNA-directed DNA polymerase</keyword>
<feature type="binding site" evidence="6">
    <location>
        <position position="12"/>
    </location>
    <ligand>
        <name>Mg(2+)</name>
        <dbReference type="ChEBI" id="CHEBI:18420"/>
    </ligand>
</feature>
<dbReference type="CDD" id="cd03586">
    <property type="entry name" value="PolY_Pol_IV_kappa"/>
    <property type="match status" value="1"/>
</dbReference>